<name>K1XH43_9BACT</name>
<accession>K1XH43</accession>
<comment type="caution">
    <text evidence="1">The sequence shown here is derived from an EMBL/GenBank/DDBJ whole genome shotgun (WGS) entry which is preliminary data.</text>
</comment>
<evidence type="ECO:0000313" key="1">
    <source>
        <dbReference type="EMBL" id="EKD29610.1"/>
    </source>
</evidence>
<organism evidence="1">
    <name type="scientific">uncultured bacterium</name>
    <name type="common">gcode 4</name>
    <dbReference type="NCBI Taxonomy" id="1234023"/>
    <lineage>
        <taxon>Bacteria</taxon>
        <taxon>environmental samples</taxon>
    </lineage>
</organism>
<sequence length="39" mass="4630">MNILIPYEHILYFLHPIRKKNPIKVIHLVLDDACGESRE</sequence>
<protein>
    <submittedName>
        <fullName evidence="1">Uncharacterized protein</fullName>
    </submittedName>
</protein>
<gene>
    <name evidence="1" type="ORF">ACD_78C00337G0003</name>
</gene>
<proteinExistence type="predicted"/>
<dbReference type="EMBL" id="AMFJ01034337">
    <property type="protein sequence ID" value="EKD29610.1"/>
    <property type="molecule type" value="Genomic_DNA"/>
</dbReference>
<dbReference type="AlphaFoldDB" id="K1XH43"/>
<feature type="non-terminal residue" evidence="1">
    <location>
        <position position="39"/>
    </location>
</feature>
<reference evidence="1" key="1">
    <citation type="journal article" date="2012" name="Science">
        <title>Fermentation, hydrogen, and sulfur metabolism in multiple uncultivated bacterial phyla.</title>
        <authorList>
            <person name="Wrighton K.C."/>
            <person name="Thomas B.C."/>
            <person name="Sharon I."/>
            <person name="Miller C.S."/>
            <person name="Castelle C.J."/>
            <person name="VerBerkmoes N.C."/>
            <person name="Wilkins M.J."/>
            <person name="Hettich R.L."/>
            <person name="Lipton M.S."/>
            <person name="Williams K.H."/>
            <person name="Long P.E."/>
            <person name="Banfield J.F."/>
        </authorList>
    </citation>
    <scope>NUCLEOTIDE SEQUENCE [LARGE SCALE GENOMIC DNA]</scope>
</reference>